<name>A0A0H3ZN16_VIBSP</name>
<reference evidence="1" key="1">
    <citation type="journal article" date="2015" name="MBio">
        <title>Eco-Evolutionary Dynamics of Episomes among Ecologically Cohesive Bacterial Populations.</title>
        <authorList>
            <person name="Xue H."/>
            <person name="Cordero O.X."/>
            <person name="Camas F.M."/>
            <person name="Trimble W."/>
            <person name="Meyer F."/>
            <person name="Guglielmini J."/>
            <person name="Rocha E.P."/>
            <person name="Polz M.F."/>
        </authorList>
    </citation>
    <scope>NUCLEOTIDE SEQUENCE</scope>
    <source>
        <strain evidence="1">5S_214</strain>
    </source>
</reference>
<organism evidence="1">
    <name type="scientific">Vibrio splendidus</name>
    <dbReference type="NCBI Taxonomy" id="29497"/>
    <lineage>
        <taxon>Bacteria</taxon>
        <taxon>Pseudomonadati</taxon>
        <taxon>Pseudomonadota</taxon>
        <taxon>Gammaproteobacteria</taxon>
        <taxon>Vibrionales</taxon>
        <taxon>Vibrionaceae</taxon>
        <taxon>Vibrio</taxon>
    </lineage>
</organism>
<dbReference type="EMBL" id="KP795544">
    <property type="protein sequence ID" value="AKN37683.1"/>
    <property type="molecule type" value="Genomic_DNA"/>
</dbReference>
<sequence length="50" mass="5704">MIALWRAYFALKNEYQGNTPPRNPSKPKTPTVIDLPDTDKQVAACERLLM</sequence>
<dbReference type="AlphaFoldDB" id="A0A0H3ZN16"/>
<proteinExistence type="predicted"/>
<accession>A0A0H3ZN16</accession>
<protein>
    <submittedName>
        <fullName evidence="1">Uncharacterized protein</fullName>
    </submittedName>
</protein>
<evidence type="ECO:0000313" key="1">
    <source>
        <dbReference type="EMBL" id="AKN37683.1"/>
    </source>
</evidence>